<sequence>MKRLIVCCDGTWNTANMPCPTNVVKIARAVKSVASDGIDQLVYYDEGVGTEWLNKWTGGAFGWGIDENIQQAYAFLAVNYEAGDEIYLFGFSRGAYTVRSLAGFIYCSGLVRPDKLDKVQEAYKIYRSRTIKPGNPIAEQFRQANGERVPITVLGCWDTVGALGIPDVVPFLPFIRKSNERYQFHDTELSAIIQNALHAVAVDEIRKSFNVTPMNRSQNPRAATQVVQQVWFPGEHGCVGGGTPAHMPLSNAALKWIVTAIADLGLKLEFEELDLAIDPTVDFDNQPRFPFNLAPVIQRDVNNGFEALHQSVAQRWQGRADYRPENLAIYQAQLDSASVMTA</sequence>
<evidence type="ECO:0000313" key="2">
    <source>
        <dbReference type="EMBL" id="HFM96800.1"/>
    </source>
</evidence>
<dbReference type="EMBL" id="DSRU01000044">
    <property type="protein sequence ID" value="HFM96800.1"/>
    <property type="molecule type" value="Genomic_DNA"/>
</dbReference>
<accession>A0A7C3PFN8</accession>
<dbReference type="Pfam" id="PF09994">
    <property type="entry name" value="T6SS_Tle1-like_cat"/>
    <property type="match status" value="1"/>
</dbReference>
<dbReference type="PANTHER" id="PTHR33840">
    <property type="match status" value="1"/>
</dbReference>
<protein>
    <submittedName>
        <fullName evidence="2">DUF2235 domain-containing protein</fullName>
    </submittedName>
</protein>
<gene>
    <name evidence="2" type="ORF">ENR64_03360</name>
</gene>
<name>A0A7C3PFN8_9CYAN</name>
<dbReference type="InterPro" id="IPR018712">
    <property type="entry name" value="Tle1-like_cat"/>
</dbReference>
<reference evidence="2" key="1">
    <citation type="journal article" date="2020" name="mSystems">
        <title>Genome- and Community-Level Interaction Insights into Carbon Utilization and Element Cycling Functions of Hydrothermarchaeota in Hydrothermal Sediment.</title>
        <authorList>
            <person name="Zhou Z."/>
            <person name="Liu Y."/>
            <person name="Xu W."/>
            <person name="Pan J."/>
            <person name="Luo Z.H."/>
            <person name="Li M."/>
        </authorList>
    </citation>
    <scope>NUCLEOTIDE SEQUENCE [LARGE SCALE GENOMIC DNA]</scope>
    <source>
        <strain evidence="2">SpSt-418</strain>
    </source>
</reference>
<proteinExistence type="predicted"/>
<feature type="domain" description="T6SS Phospholipase effector Tle1-like catalytic" evidence="1">
    <location>
        <begin position="2"/>
        <end position="259"/>
    </location>
</feature>
<evidence type="ECO:0000259" key="1">
    <source>
        <dbReference type="Pfam" id="PF09994"/>
    </source>
</evidence>
<comment type="caution">
    <text evidence="2">The sequence shown here is derived from an EMBL/GenBank/DDBJ whole genome shotgun (WGS) entry which is preliminary data.</text>
</comment>
<organism evidence="2">
    <name type="scientific">Oscillatoriales cyanobacterium SpSt-418</name>
    <dbReference type="NCBI Taxonomy" id="2282169"/>
    <lineage>
        <taxon>Bacteria</taxon>
        <taxon>Bacillati</taxon>
        <taxon>Cyanobacteriota</taxon>
        <taxon>Cyanophyceae</taxon>
        <taxon>Oscillatoriophycideae</taxon>
        <taxon>Oscillatoriales</taxon>
    </lineage>
</organism>
<dbReference type="AlphaFoldDB" id="A0A7C3PFN8"/>
<dbReference type="PANTHER" id="PTHR33840:SF1">
    <property type="entry name" value="TLE1 PHOSPHOLIPASE DOMAIN-CONTAINING PROTEIN"/>
    <property type="match status" value="1"/>
</dbReference>